<keyword evidence="1 3" id="KW-0343">GTPase activation</keyword>
<comment type="function">
    <text evidence="3">A GTPase-activating protein (GAP) that modifies Der/EngA GTPase function. May play a role in ribosome biogenesis.</text>
</comment>
<feature type="compositionally biased region" description="Basic residues" evidence="4">
    <location>
        <begin position="32"/>
        <end position="46"/>
    </location>
</feature>
<evidence type="ECO:0000256" key="1">
    <source>
        <dbReference type="ARBA" id="ARBA00022468"/>
    </source>
</evidence>
<comment type="similarity">
    <text evidence="3">Belongs to the YihI family.</text>
</comment>
<protein>
    <recommendedName>
        <fullName evidence="3">Der GTPase-activating protein YihI</fullName>
    </recommendedName>
</protein>
<name>A0A1H6CD55_9VIBR</name>
<reference evidence="6" key="1">
    <citation type="submission" date="2016-10" db="EMBL/GenBank/DDBJ databases">
        <authorList>
            <person name="Varghese N."/>
            <person name="Submissions S."/>
        </authorList>
    </citation>
    <scope>NUCLEOTIDE SEQUENCE [LARGE SCALE GENOMIC DNA]</scope>
    <source>
        <strain evidence="6">CGMCC 1.7062</strain>
    </source>
</reference>
<gene>
    <name evidence="3" type="primary">yihI</name>
    <name evidence="5" type="ORF">SAMN04488244_13613</name>
</gene>
<dbReference type="InterPro" id="IPR007336">
    <property type="entry name" value="YihI"/>
</dbReference>
<accession>A0A1H6CD55</accession>
<dbReference type="NCBIfam" id="NF003560">
    <property type="entry name" value="PRK05244.1-1"/>
    <property type="match status" value="1"/>
</dbReference>
<dbReference type="HAMAP" id="MF_01058">
    <property type="entry name" value="GAP_YihI"/>
    <property type="match status" value="1"/>
</dbReference>
<dbReference type="RefSeq" id="WP_103882375.1">
    <property type="nucleotide sequence ID" value="NZ_FNVG01000036.1"/>
</dbReference>
<evidence type="ECO:0000256" key="3">
    <source>
        <dbReference type="HAMAP-Rule" id="MF_01058"/>
    </source>
</evidence>
<evidence type="ECO:0000256" key="4">
    <source>
        <dbReference type="SAM" id="MobiDB-lite"/>
    </source>
</evidence>
<dbReference type="OrthoDB" id="5677577at2"/>
<dbReference type="AlphaFoldDB" id="A0A1H6CD55"/>
<dbReference type="GO" id="GO:0005096">
    <property type="term" value="F:GTPase activator activity"/>
    <property type="evidence" value="ECO:0007669"/>
    <property type="project" value="UniProtKB-KW"/>
</dbReference>
<feature type="compositionally biased region" description="Basic and acidic residues" evidence="4">
    <location>
        <begin position="22"/>
        <end position="31"/>
    </location>
</feature>
<proteinExistence type="inferred from homology"/>
<comment type="subunit">
    <text evidence="3">Interacts with Der.</text>
</comment>
<keyword evidence="2 3" id="KW-0690">Ribosome biogenesis</keyword>
<dbReference type="Pfam" id="PF04220">
    <property type="entry name" value="YihI"/>
    <property type="match status" value="1"/>
</dbReference>
<sequence length="187" mass="21204">MSRKKKSRKPGSNPEPVIVTRNRSEADVEGRLRKRLKKRKGQKSGSRHSDSEITRQAGNAVKRDPRLGSKKKIPLIVEEKKKPTKQQRRISAQQELEMLENDAQLNVLLDRLENGEKLGAGLQKYVDEKLDRIEVLMSQLGLLEPEEVEQEEQEEAPAPAATVKKKPSSDADLLSQFEDLDLDQFKG</sequence>
<feature type="region of interest" description="Disordered" evidence="4">
    <location>
        <begin position="1"/>
        <end position="91"/>
    </location>
</feature>
<feature type="region of interest" description="Disordered" evidence="4">
    <location>
        <begin position="145"/>
        <end position="170"/>
    </location>
</feature>
<keyword evidence="6" id="KW-1185">Reference proteome</keyword>
<dbReference type="Proteomes" id="UP000236721">
    <property type="component" value="Unassembled WGS sequence"/>
</dbReference>
<evidence type="ECO:0000256" key="2">
    <source>
        <dbReference type="ARBA" id="ARBA00022517"/>
    </source>
</evidence>
<feature type="compositionally biased region" description="Acidic residues" evidence="4">
    <location>
        <begin position="145"/>
        <end position="155"/>
    </location>
</feature>
<organism evidence="5 6">
    <name type="scientific">Vibrio hangzhouensis</name>
    <dbReference type="NCBI Taxonomy" id="462991"/>
    <lineage>
        <taxon>Bacteria</taxon>
        <taxon>Pseudomonadati</taxon>
        <taxon>Pseudomonadota</taxon>
        <taxon>Gammaproteobacteria</taxon>
        <taxon>Vibrionales</taxon>
        <taxon>Vibrionaceae</taxon>
        <taxon>Vibrio</taxon>
    </lineage>
</organism>
<evidence type="ECO:0000313" key="6">
    <source>
        <dbReference type="Proteomes" id="UP000236721"/>
    </source>
</evidence>
<evidence type="ECO:0000313" key="5">
    <source>
        <dbReference type="EMBL" id="SEG70884.1"/>
    </source>
</evidence>
<dbReference type="EMBL" id="FNVG01000036">
    <property type="protein sequence ID" value="SEG70884.1"/>
    <property type="molecule type" value="Genomic_DNA"/>
</dbReference>
<dbReference type="GO" id="GO:0042254">
    <property type="term" value="P:ribosome biogenesis"/>
    <property type="evidence" value="ECO:0007669"/>
    <property type="project" value="UniProtKB-KW"/>
</dbReference>